<sequence length="340" mass="37244">MATSFLKSIHCGRRISSAVVRQKHTLLPGEGRINDVAGVQQQQQPHQHMHQVVVRQTGVPPPPSIVSVPPNVEEIQATAKAQFSPHRARDTSSARIAAYGSLYGSGPMRSEGVRESRFNVSSVPVDRHVDVYDRNDTVALDSLVQTNVPKPYGLSGQAPSQFSSPDCHGAQGDKYVAGDLQDHHQSTQVSSKKTPGIAVNKSFGILGSTRGMRGVPYNSGQLLRNYGTMCSACRLVSMRMQLNCSNSVHPFHNNFTIYSGCLCVNRTLEKTSSKYLHTCVVARLQESNQNLNKDVQTSETQLTSRQKLQRAVKEYGVTVIVFHVTISLASLGICYLLVSR</sequence>
<feature type="domain" description="DUF1279" evidence="2">
    <location>
        <begin position="306"/>
        <end position="339"/>
    </location>
</feature>
<dbReference type="EMBL" id="JAXCGZ010017324">
    <property type="protein sequence ID" value="KAK7068292.1"/>
    <property type="molecule type" value="Genomic_DNA"/>
</dbReference>
<protein>
    <recommendedName>
        <fullName evidence="2">DUF1279 domain-containing protein</fullName>
    </recommendedName>
</protein>
<evidence type="ECO:0000259" key="2">
    <source>
        <dbReference type="Pfam" id="PF06916"/>
    </source>
</evidence>
<keyword evidence="4" id="KW-1185">Reference proteome</keyword>
<evidence type="ECO:0000313" key="4">
    <source>
        <dbReference type="Proteomes" id="UP001381693"/>
    </source>
</evidence>
<accession>A0AAN8WLE3</accession>
<name>A0AAN8WLE3_HALRR</name>
<evidence type="ECO:0000313" key="3">
    <source>
        <dbReference type="EMBL" id="KAK7068292.1"/>
    </source>
</evidence>
<evidence type="ECO:0000256" key="1">
    <source>
        <dbReference type="SAM" id="Phobius"/>
    </source>
</evidence>
<keyword evidence="1" id="KW-0472">Membrane</keyword>
<keyword evidence="1" id="KW-1133">Transmembrane helix</keyword>
<dbReference type="Proteomes" id="UP001381693">
    <property type="component" value="Unassembled WGS sequence"/>
</dbReference>
<keyword evidence="1" id="KW-0812">Transmembrane</keyword>
<reference evidence="3 4" key="1">
    <citation type="submission" date="2023-11" db="EMBL/GenBank/DDBJ databases">
        <title>Halocaridina rubra genome assembly.</title>
        <authorList>
            <person name="Smith C."/>
        </authorList>
    </citation>
    <scope>NUCLEOTIDE SEQUENCE [LARGE SCALE GENOMIC DNA]</scope>
    <source>
        <strain evidence="3">EP-1</strain>
        <tissue evidence="3">Whole</tissue>
    </source>
</reference>
<organism evidence="3 4">
    <name type="scientific">Halocaridina rubra</name>
    <name type="common">Hawaiian red shrimp</name>
    <dbReference type="NCBI Taxonomy" id="373956"/>
    <lineage>
        <taxon>Eukaryota</taxon>
        <taxon>Metazoa</taxon>
        <taxon>Ecdysozoa</taxon>
        <taxon>Arthropoda</taxon>
        <taxon>Crustacea</taxon>
        <taxon>Multicrustacea</taxon>
        <taxon>Malacostraca</taxon>
        <taxon>Eumalacostraca</taxon>
        <taxon>Eucarida</taxon>
        <taxon>Decapoda</taxon>
        <taxon>Pleocyemata</taxon>
        <taxon>Caridea</taxon>
        <taxon>Atyoidea</taxon>
        <taxon>Atyidae</taxon>
        <taxon>Halocaridina</taxon>
    </lineage>
</organism>
<dbReference type="AlphaFoldDB" id="A0AAN8WLE3"/>
<feature type="transmembrane region" description="Helical" evidence="1">
    <location>
        <begin position="315"/>
        <end position="338"/>
    </location>
</feature>
<dbReference type="InterPro" id="IPR009688">
    <property type="entry name" value="FAM210A/B-like_dom"/>
</dbReference>
<gene>
    <name evidence="3" type="ORF">SK128_012895</name>
</gene>
<comment type="caution">
    <text evidence="3">The sequence shown here is derived from an EMBL/GenBank/DDBJ whole genome shotgun (WGS) entry which is preliminary data.</text>
</comment>
<proteinExistence type="predicted"/>
<dbReference type="Pfam" id="PF06916">
    <property type="entry name" value="FAM210A-B_dom"/>
    <property type="match status" value="1"/>
</dbReference>